<evidence type="ECO:0000313" key="4">
    <source>
        <dbReference type="Proteomes" id="UP000504638"/>
    </source>
</evidence>
<dbReference type="InterPro" id="IPR058525">
    <property type="entry name" value="DUF8212"/>
</dbReference>
<feature type="domain" description="DUF8212" evidence="2">
    <location>
        <begin position="231"/>
        <end position="253"/>
    </location>
</feature>
<sequence length="302" mass="34829">MRLINVQSRQLEEFQGRNLGKIFPPYVILSHTWGPEEISFEDLSLGLENAKRKCGYKKFDSACTVALKNGFTHLWMDTCCIDKSSSAELSEAINSMFRWYKRAKICYAYLEDVGSESEDEEQRESAFAKSRWFTRGWTLQELIAPPEIWFFSREWNGLGKRSDLAGALSSATGIDPYILTTGRKALRRTSMAERMSWAAKRETTRPEDIAYCLLGIFDVNMNLLYGEGKTKAFIRLQEEILKRYPDQSMLAWTPKKLHRLGLRGPLALHPKEFEDSANFMPVPFRYRDFAITEMGLQITLNV</sequence>
<name>A0A6G1FRP3_9PEZI</name>
<dbReference type="GeneID" id="54416119"/>
<reference evidence="5" key="2">
    <citation type="submission" date="2020-04" db="EMBL/GenBank/DDBJ databases">
        <authorList>
            <consortium name="NCBI Genome Project"/>
        </authorList>
    </citation>
    <scope>NUCLEOTIDE SEQUENCE</scope>
    <source>
        <strain evidence="5">CBS 781.70</strain>
    </source>
</reference>
<organism evidence="3">
    <name type="scientific">Eremomyces bilateralis CBS 781.70</name>
    <dbReference type="NCBI Taxonomy" id="1392243"/>
    <lineage>
        <taxon>Eukaryota</taxon>
        <taxon>Fungi</taxon>
        <taxon>Dikarya</taxon>
        <taxon>Ascomycota</taxon>
        <taxon>Pezizomycotina</taxon>
        <taxon>Dothideomycetes</taxon>
        <taxon>Dothideomycetes incertae sedis</taxon>
        <taxon>Eremomycetales</taxon>
        <taxon>Eremomycetaceae</taxon>
        <taxon>Eremomyces</taxon>
    </lineage>
</organism>
<feature type="domain" description="Heterokaryon incompatibility" evidence="1">
    <location>
        <begin position="26"/>
        <end position="120"/>
    </location>
</feature>
<dbReference type="Pfam" id="PF26640">
    <property type="entry name" value="DUF8212"/>
    <property type="match status" value="1"/>
</dbReference>
<dbReference type="Proteomes" id="UP000504638">
    <property type="component" value="Unplaced"/>
</dbReference>
<reference evidence="3 5" key="1">
    <citation type="submission" date="2020-01" db="EMBL/GenBank/DDBJ databases">
        <authorList>
            <consortium name="DOE Joint Genome Institute"/>
            <person name="Haridas S."/>
            <person name="Albert R."/>
            <person name="Binder M."/>
            <person name="Bloem J."/>
            <person name="Labutti K."/>
            <person name="Salamov A."/>
            <person name="Andreopoulos B."/>
            <person name="Baker S.E."/>
            <person name="Barry K."/>
            <person name="Bills G."/>
            <person name="Bluhm B.H."/>
            <person name="Cannon C."/>
            <person name="Castanera R."/>
            <person name="Culley D.E."/>
            <person name="Daum C."/>
            <person name="Ezra D."/>
            <person name="Gonzalez J.B."/>
            <person name="Henrissat B."/>
            <person name="Kuo A."/>
            <person name="Liang C."/>
            <person name="Lipzen A."/>
            <person name="Lutzoni F."/>
            <person name="Magnuson J."/>
            <person name="Mondo S."/>
            <person name="Nolan M."/>
            <person name="Ohm R."/>
            <person name="Pangilinan J."/>
            <person name="Park H.-J."/>
            <person name="Ramirez L."/>
            <person name="Alfaro M."/>
            <person name="Sun H."/>
            <person name="Tritt A."/>
            <person name="Yoshinaga Y."/>
            <person name="Zwiers L.-H."/>
            <person name="Turgeon B.G."/>
            <person name="Goodwin S.B."/>
            <person name="Spatafora J.W."/>
            <person name="Crous P.W."/>
            <person name="Grigoriev I.V."/>
        </authorList>
    </citation>
    <scope>NUCLEOTIDE SEQUENCE</scope>
    <source>
        <strain evidence="3 5">CBS 781.70</strain>
    </source>
</reference>
<reference evidence="5" key="3">
    <citation type="submission" date="2025-04" db="UniProtKB">
        <authorList>
            <consortium name="RefSeq"/>
        </authorList>
    </citation>
    <scope>IDENTIFICATION</scope>
    <source>
        <strain evidence="5">CBS 781.70</strain>
    </source>
</reference>
<accession>A0A6G1FRP3</accession>
<dbReference type="PANTHER" id="PTHR10622">
    <property type="entry name" value="HET DOMAIN-CONTAINING PROTEIN"/>
    <property type="match status" value="1"/>
</dbReference>
<proteinExistence type="predicted"/>
<keyword evidence="4" id="KW-1185">Reference proteome</keyword>
<evidence type="ECO:0000313" key="3">
    <source>
        <dbReference type="EMBL" id="KAF1808396.1"/>
    </source>
</evidence>
<dbReference type="AlphaFoldDB" id="A0A6G1FRP3"/>
<evidence type="ECO:0000259" key="1">
    <source>
        <dbReference type="Pfam" id="PF06985"/>
    </source>
</evidence>
<dbReference type="EMBL" id="ML975184">
    <property type="protein sequence ID" value="KAF1808396.1"/>
    <property type="molecule type" value="Genomic_DNA"/>
</dbReference>
<evidence type="ECO:0000259" key="2">
    <source>
        <dbReference type="Pfam" id="PF26640"/>
    </source>
</evidence>
<protein>
    <submittedName>
        <fullName evidence="3 5">HET-domain-containing protein</fullName>
    </submittedName>
</protein>
<dbReference type="Pfam" id="PF06985">
    <property type="entry name" value="HET"/>
    <property type="match status" value="1"/>
</dbReference>
<feature type="non-terminal residue" evidence="3">
    <location>
        <position position="302"/>
    </location>
</feature>
<dbReference type="PANTHER" id="PTHR10622:SF10">
    <property type="entry name" value="HET DOMAIN-CONTAINING PROTEIN"/>
    <property type="match status" value="1"/>
</dbReference>
<dbReference type="RefSeq" id="XP_033530027.1">
    <property type="nucleotide sequence ID" value="XM_033675549.1"/>
</dbReference>
<evidence type="ECO:0000313" key="5">
    <source>
        <dbReference type="RefSeq" id="XP_033530027.1"/>
    </source>
</evidence>
<dbReference type="OrthoDB" id="20872at2759"/>
<gene>
    <name evidence="3 5" type="ORF">P152DRAFT_372914</name>
</gene>
<dbReference type="InterPro" id="IPR010730">
    <property type="entry name" value="HET"/>
</dbReference>